<proteinExistence type="predicted"/>
<feature type="transmembrane region" description="Helical" evidence="9">
    <location>
        <begin position="210"/>
        <end position="237"/>
    </location>
</feature>
<dbReference type="GO" id="GO:0005886">
    <property type="term" value="C:plasma membrane"/>
    <property type="evidence" value="ECO:0007669"/>
    <property type="project" value="UniProtKB-SubCell"/>
</dbReference>
<reference evidence="10 11" key="1">
    <citation type="submission" date="2020-07" db="EMBL/GenBank/DDBJ databases">
        <title>Sequencing the genomes of 1000 actinobacteria strains.</title>
        <authorList>
            <person name="Klenk H.-P."/>
        </authorList>
    </citation>
    <scope>NUCLEOTIDE SEQUENCE [LARGE SCALE GENOMIC DNA]</scope>
    <source>
        <strain evidence="10 11">DSM 18448</strain>
    </source>
</reference>
<feature type="transmembrane region" description="Helical" evidence="9">
    <location>
        <begin position="395"/>
        <end position="416"/>
    </location>
</feature>
<dbReference type="GO" id="GO:0009103">
    <property type="term" value="P:lipopolysaccharide biosynthetic process"/>
    <property type="evidence" value="ECO:0007669"/>
    <property type="project" value="UniProtKB-ARBA"/>
</dbReference>
<feature type="region of interest" description="Disordered" evidence="8">
    <location>
        <begin position="1"/>
        <end position="21"/>
    </location>
</feature>
<evidence type="ECO:0000313" key="11">
    <source>
        <dbReference type="Proteomes" id="UP000579605"/>
    </source>
</evidence>
<evidence type="ECO:0000313" key="10">
    <source>
        <dbReference type="EMBL" id="NYH92197.1"/>
    </source>
</evidence>
<evidence type="ECO:0000256" key="1">
    <source>
        <dbReference type="ARBA" id="ARBA00004651"/>
    </source>
</evidence>
<dbReference type="EMBL" id="JACBZH010000001">
    <property type="protein sequence ID" value="NYH92197.1"/>
    <property type="molecule type" value="Genomic_DNA"/>
</dbReference>
<dbReference type="InterPro" id="IPR050297">
    <property type="entry name" value="LipidA_mod_glycosyltrf_83"/>
</dbReference>
<feature type="transmembrane region" description="Helical" evidence="9">
    <location>
        <begin position="172"/>
        <end position="190"/>
    </location>
</feature>
<feature type="transmembrane region" description="Helical" evidence="9">
    <location>
        <begin position="368"/>
        <end position="388"/>
    </location>
</feature>
<evidence type="ECO:0000256" key="4">
    <source>
        <dbReference type="ARBA" id="ARBA00022679"/>
    </source>
</evidence>
<evidence type="ECO:0000256" key="3">
    <source>
        <dbReference type="ARBA" id="ARBA00022676"/>
    </source>
</evidence>
<protein>
    <recommendedName>
        <fullName evidence="12">Dolichyl-phosphate-mannose-protein mannosyltransferase</fullName>
    </recommendedName>
</protein>
<comment type="caution">
    <text evidence="10">The sequence shown here is derived from an EMBL/GenBank/DDBJ whole genome shotgun (WGS) entry which is preliminary data.</text>
</comment>
<keyword evidence="3" id="KW-0328">Glycosyltransferase</keyword>
<feature type="transmembrane region" description="Helical" evidence="9">
    <location>
        <begin position="317"/>
        <end position="334"/>
    </location>
</feature>
<dbReference type="PANTHER" id="PTHR33908:SF11">
    <property type="entry name" value="MEMBRANE PROTEIN"/>
    <property type="match status" value="1"/>
</dbReference>
<dbReference type="GO" id="GO:0016763">
    <property type="term" value="F:pentosyltransferase activity"/>
    <property type="evidence" value="ECO:0007669"/>
    <property type="project" value="TreeGrafter"/>
</dbReference>
<evidence type="ECO:0000256" key="9">
    <source>
        <dbReference type="SAM" id="Phobius"/>
    </source>
</evidence>
<keyword evidence="7 9" id="KW-0472">Membrane</keyword>
<accession>A0A852ZGH4</accession>
<evidence type="ECO:0008006" key="12">
    <source>
        <dbReference type="Google" id="ProtNLM"/>
    </source>
</evidence>
<comment type="subcellular location">
    <subcellularLocation>
        <location evidence="1">Cell membrane</location>
        <topology evidence="1">Multi-pass membrane protein</topology>
    </subcellularLocation>
</comment>
<feature type="transmembrane region" description="Helical" evidence="9">
    <location>
        <begin position="122"/>
        <end position="139"/>
    </location>
</feature>
<sequence length="583" mass="64165">MPAYASMTRATSPLQPPATEPSPVRLRRLLSFRRSVRIGPVGAQELVVWAAVLAGIVARVDLWWQGRAFWRDELALVQSLDTYPLGKLLGPLSDTQSAPPAWLLLERLVTTALGTGERAYRLIPLLAGCATLVLVALLARRFVRHTWTAAIPVLALATLPQLVFYSAQAKQYTTDMLLVTGMLLLAVGMLRPGVEPSGQPSGGPSRRREIAWYALIAVGPWFSHGFMLAAPLVAAWVGFVQWRRGVRSLAGLAVRLAAPGVSLLLAALWARHLTSLAPDFAAYWLPFMRAGDRGRFLHWNRFLWEDFGIRELGFDRPWALVLFVVPVLGLAAACARRWSRSTAPPLALPLFAAYAFALVSMYPFGRRLVLFCVPGVLVLAGVAVDALVDGVRRLVPSWTAQVVGLAGVVALGLVAWTTPTSLDQNLRYQYGVDDYRVALQFVKSRWKPGDVLVTGNGDRVAFRVYGRRLGLPADRAYRAMRSRDETRRIGCPLPSEITSAGRVWLLTGDRVSIYPEDRSRYTVIAPFLDRYRRVYFADKGHVTIQVLMPGRAATVDPPQTRCLEFAPVGPPGTPARPPALPVD</sequence>
<dbReference type="Proteomes" id="UP000579605">
    <property type="component" value="Unassembled WGS sequence"/>
</dbReference>
<feature type="transmembrane region" description="Helical" evidence="9">
    <location>
        <begin position="249"/>
        <end position="270"/>
    </location>
</feature>
<keyword evidence="2" id="KW-1003">Cell membrane</keyword>
<keyword evidence="11" id="KW-1185">Reference proteome</keyword>
<evidence type="ECO:0000256" key="7">
    <source>
        <dbReference type="ARBA" id="ARBA00023136"/>
    </source>
</evidence>
<keyword evidence="5 9" id="KW-0812">Transmembrane</keyword>
<feature type="transmembrane region" description="Helical" evidence="9">
    <location>
        <begin position="346"/>
        <end position="362"/>
    </location>
</feature>
<feature type="transmembrane region" description="Helical" evidence="9">
    <location>
        <begin position="145"/>
        <end position="165"/>
    </location>
</feature>
<evidence type="ECO:0000256" key="8">
    <source>
        <dbReference type="SAM" id="MobiDB-lite"/>
    </source>
</evidence>
<evidence type="ECO:0000256" key="5">
    <source>
        <dbReference type="ARBA" id="ARBA00022692"/>
    </source>
</evidence>
<dbReference type="AlphaFoldDB" id="A0A852ZGH4"/>
<evidence type="ECO:0000256" key="2">
    <source>
        <dbReference type="ARBA" id="ARBA00022475"/>
    </source>
</evidence>
<dbReference type="PANTHER" id="PTHR33908">
    <property type="entry name" value="MANNOSYLTRANSFERASE YKCB-RELATED"/>
    <property type="match status" value="1"/>
</dbReference>
<name>A0A852ZGH4_9ACTN</name>
<organism evidence="10 11">
    <name type="scientific">Actinopolymorpha rutila</name>
    <dbReference type="NCBI Taxonomy" id="446787"/>
    <lineage>
        <taxon>Bacteria</taxon>
        <taxon>Bacillati</taxon>
        <taxon>Actinomycetota</taxon>
        <taxon>Actinomycetes</taxon>
        <taxon>Propionibacteriales</taxon>
        <taxon>Actinopolymorphaceae</taxon>
        <taxon>Actinopolymorpha</taxon>
    </lineage>
</organism>
<keyword evidence="4" id="KW-0808">Transferase</keyword>
<gene>
    <name evidence="10" type="ORF">F4554_004835</name>
</gene>
<evidence type="ECO:0000256" key="6">
    <source>
        <dbReference type="ARBA" id="ARBA00022989"/>
    </source>
</evidence>
<keyword evidence="6 9" id="KW-1133">Transmembrane helix</keyword>